<name>A0A137PEL7_CONC2</name>
<evidence type="ECO:0000313" key="2">
    <source>
        <dbReference type="Proteomes" id="UP000070444"/>
    </source>
</evidence>
<keyword evidence="2" id="KW-1185">Reference proteome</keyword>
<gene>
    <name evidence="1" type="ORF">CONCODRAFT_3623</name>
</gene>
<proteinExistence type="predicted"/>
<evidence type="ECO:0000313" key="1">
    <source>
        <dbReference type="EMBL" id="KXN73391.1"/>
    </source>
</evidence>
<dbReference type="EMBL" id="KQ964437">
    <property type="protein sequence ID" value="KXN73391.1"/>
    <property type="molecule type" value="Genomic_DNA"/>
</dbReference>
<sequence>MLSNYRIKPEIQGKSSSNNSNFDRGTWKRVYLSAQLETILKGDDARAMNEYRNKYNTQFIINVLAIGFPMVCLFSITEYLTIQLNNPSFHWFAVLIALLTIFLIGGLFWIRFKRFKLISSWENLHETGDGAQVNEKDIETVTLIQPGSSYQPLKIPKNTTNNKINNNLSF</sequence>
<accession>A0A137PEL7</accession>
<dbReference type="AlphaFoldDB" id="A0A137PEL7"/>
<protein>
    <submittedName>
        <fullName evidence="1">Uncharacterized protein</fullName>
    </submittedName>
</protein>
<organism evidence="1 2">
    <name type="scientific">Conidiobolus coronatus (strain ATCC 28846 / CBS 209.66 / NRRL 28638)</name>
    <name type="common">Delacroixia coronata</name>
    <dbReference type="NCBI Taxonomy" id="796925"/>
    <lineage>
        <taxon>Eukaryota</taxon>
        <taxon>Fungi</taxon>
        <taxon>Fungi incertae sedis</taxon>
        <taxon>Zoopagomycota</taxon>
        <taxon>Entomophthoromycotina</taxon>
        <taxon>Entomophthoromycetes</taxon>
        <taxon>Entomophthorales</taxon>
        <taxon>Ancylistaceae</taxon>
        <taxon>Conidiobolus</taxon>
    </lineage>
</organism>
<dbReference type="Proteomes" id="UP000070444">
    <property type="component" value="Unassembled WGS sequence"/>
</dbReference>
<reference evidence="1 2" key="1">
    <citation type="journal article" date="2015" name="Genome Biol. Evol.">
        <title>Phylogenomic analyses indicate that early fungi evolved digesting cell walls of algal ancestors of land plants.</title>
        <authorList>
            <person name="Chang Y."/>
            <person name="Wang S."/>
            <person name="Sekimoto S."/>
            <person name="Aerts A.L."/>
            <person name="Choi C."/>
            <person name="Clum A."/>
            <person name="LaButti K.M."/>
            <person name="Lindquist E.A."/>
            <person name="Yee Ngan C."/>
            <person name="Ohm R.A."/>
            <person name="Salamov A.A."/>
            <person name="Grigoriev I.V."/>
            <person name="Spatafora J.W."/>
            <person name="Berbee M.L."/>
        </authorList>
    </citation>
    <scope>NUCLEOTIDE SEQUENCE [LARGE SCALE GENOMIC DNA]</scope>
    <source>
        <strain evidence="1 2">NRRL 28638</strain>
    </source>
</reference>